<dbReference type="Proteomes" id="UP000823902">
    <property type="component" value="Unassembled WGS sequence"/>
</dbReference>
<dbReference type="AlphaFoldDB" id="A0A9D2Q6F5"/>
<reference evidence="1" key="1">
    <citation type="journal article" date="2021" name="PeerJ">
        <title>Extensive microbial diversity within the chicken gut microbiome revealed by metagenomics and culture.</title>
        <authorList>
            <person name="Gilroy R."/>
            <person name="Ravi A."/>
            <person name="Getino M."/>
            <person name="Pursley I."/>
            <person name="Horton D.L."/>
            <person name="Alikhan N.F."/>
            <person name="Baker D."/>
            <person name="Gharbi K."/>
            <person name="Hall N."/>
            <person name="Watson M."/>
            <person name="Adriaenssens E.M."/>
            <person name="Foster-Nyarko E."/>
            <person name="Jarju S."/>
            <person name="Secka A."/>
            <person name="Antonio M."/>
            <person name="Oren A."/>
            <person name="Chaudhuri R.R."/>
            <person name="La Ragione R."/>
            <person name="Hildebrand F."/>
            <person name="Pallen M.J."/>
        </authorList>
    </citation>
    <scope>NUCLEOTIDE SEQUENCE</scope>
    <source>
        <strain evidence="1">CHK196-7946</strain>
    </source>
</reference>
<sequence length="245" mass="28650">MNDTLAVYLNLDMEKGWENELLIQKIDRLLLTVGMKYSGIMNLYVPVDKKNRDEAVFQAEKLLRNTDWLKGIFAYALVGTWTNACPLDEIRTDTMCYPSPAKLWYYEQYYQRTKRLPHAIVVDEDKQLRDGYISYLLAGKYKVHAEVCEAVSGQPLRKIVRGRHVKYSDGKWTQKGERRYTWIYTLKAPVVPGDILLVNTKNGADYICVDSVDYIAGHRFCSKYKKARKHMNMRMEEGEEEDHEE</sequence>
<organism evidence="1 2">
    <name type="scientific">Candidatus Mediterraneibacter faecavium</name>
    <dbReference type="NCBI Taxonomy" id="2838668"/>
    <lineage>
        <taxon>Bacteria</taxon>
        <taxon>Bacillati</taxon>
        <taxon>Bacillota</taxon>
        <taxon>Clostridia</taxon>
        <taxon>Lachnospirales</taxon>
        <taxon>Lachnospiraceae</taxon>
        <taxon>Mediterraneibacter</taxon>
    </lineage>
</organism>
<accession>A0A9D2Q6F5</accession>
<protein>
    <submittedName>
        <fullName evidence="1">Uncharacterized protein</fullName>
    </submittedName>
</protein>
<evidence type="ECO:0000313" key="2">
    <source>
        <dbReference type="Proteomes" id="UP000823902"/>
    </source>
</evidence>
<name>A0A9D2Q6F5_9FIRM</name>
<comment type="caution">
    <text evidence="1">The sequence shown here is derived from an EMBL/GenBank/DDBJ whole genome shotgun (WGS) entry which is preliminary data.</text>
</comment>
<proteinExistence type="predicted"/>
<evidence type="ECO:0000313" key="1">
    <source>
        <dbReference type="EMBL" id="HJC73724.1"/>
    </source>
</evidence>
<gene>
    <name evidence="1" type="ORF">H9697_02060</name>
</gene>
<dbReference type="EMBL" id="DWVY01000007">
    <property type="protein sequence ID" value="HJC73724.1"/>
    <property type="molecule type" value="Genomic_DNA"/>
</dbReference>
<reference evidence="1" key="2">
    <citation type="submission" date="2021-04" db="EMBL/GenBank/DDBJ databases">
        <authorList>
            <person name="Gilroy R."/>
        </authorList>
    </citation>
    <scope>NUCLEOTIDE SEQUENCE</scope>
    <source>
        <strain evidence="1">CHK196-7946</strain>
    </source>
</reference>